<dbReference type="EMBL" id="CBLX010000003">
    <property type="protein sequence ID" value="CDG38267.1"/>
    <property type="molecule type" value="Genomic_DNA"/>
</dbReference>
<reference evidence="2 3" key="1">
    <citation type="journal article" date="2014" name="Genome Biol. Evol.">
        <title>Acetic acid bacteria genomes reveal functional traits for adaptation to life in insect guts.</title>
        <authorList>
            <person name="Chouaia B."/>
            <person name="Gaiarsa S."/>
            <person name="Crotti E."/>
            <person name="Comandatore F."/>
            <person name="Degli Esposti M."/>
            <person name="Ricci I."/>
            <person name="Alma A."/>
            <person name="Favia G."/>
            <person name="Bandi C."/>
            <person name="Daffonchio D."/>
        </authorList>
    </citation>
    <scope>NUCLEOTIDE SEQUENCE [LARGE SCALE GENOMIC DNA]</scope>
    <source>
        <strain evidence="2 3">SF2.1</strain>
    </source>
</reference>
<evidence type="ECO:0000256" key="1">
    <source>
        <dbReference type="SAM" id="MobiDB-lite"/>
    </source>
</evidence>
<sequence length="67" mass="7828">MAEIVNLRRVRKRMAREKDARQADENRHLFGQSKGERARTTQEKARLKREIDGARLEGARHLSEEGN</sequence>
<dbReference type="InterPro" id="IPR025227">
    <property type="entry name" value="DUF4169"/>
</dbReference>
<feature type="compositionally biased region" description="Basic and acidic residues" evidence="1">
    <location>
        <begin position="16"/>
        <end position="67"/>
    </location>
</feature>
<dbReference type="AlphaFoldDB" id="A0A060QHL4"/>
<dbReference type="RefSeq" id="WP_023978435.1">
    <property type="nucleotide sequence ID" value="NZ_CBLX010000003.1"/>
</dbReference>
<comment type="caution">
    <text evidence="2">The sequence shown here is derived from an EMBL/GenBank/DDBJ whole genome shotgun (WGS) entry which is preliminary data.</text>
</comment>
<evidence type="ECO:0000313" key="2">
    <source>
        <dbReference type="EMBL" id="CDG38267.1"/>
    </source>
</evidence>
<protein>
    <recommendedName>
        <fullName evidence="4">DUF4169 family protein</fullName>
    </recommendedName>
</protein>
<reference evidence="2 3" key="2">
    <citation type="journal article" date="2014" name="PLoS ONE">
        <title>Evolution of mitochondria reconstructed from the energy metabolism of living bacteria.</title>
        <authorList>
            <person name="Degli Esposti M."/>
            <person name="Chouaia B."/>
            <person name="Comandatore F."/>
            <person name="Crotti E."/>
            <person name="Sassera D."/>
            <person name="Lievens P.M."/>
            <person name="Daffonchio D."/>
            <person name="Bandi C."/>
        </authorList>
    </citation>
    <scope>NUCLEOTIDE SEQUENCE [LARGE SCALE GENOMIC DNA]</scope>
    <source>
        <strain evidence="2 3">SF2.1</strain>
    </source>
</reference>
<name>A0A060QHL4_9PROT</name>
<evidence type="ECO:0000313" key="3">
    <source>
        <dbReference type="Proteomes" id="UP000027583"/>
    </source>
</evidence>
<evidence type="ECO:0008006" key="4">
    <source>
        <dbReference type="Google" id="ProtNLM"/>
    </source>
</evidence>
<accession>A0A060QHL4</accession>
<dbReference type="Pfam" id="PF13770">
    <property type="entry name" value="DUF4169"/>
    <property type="match status" value="1"/>
</dbReference>
<dbReference type="Proteomes" id="UP000027583">
    <property type="component" value="Unassembled WGS sequence"/>
</dbReference>
<feature type="region of interest" description="Disordered" evidence="1">
    <location>
        <begin position="15"/>
        <end position="67"/>
    </location>
</feature>
<organism evidence="2 3">
    <name type="scientific">Asaia bogorensis</name>
    <dbReference type="NCBI Taxonomy" id="91915"/>
    <lineage>
        <taxon>Bacteria</taxon>
        <taxon>Pseudomonadati</taxon>
        <taxon>Pseudomonadota</taxon>
        <taxon>Alphaproteobacteria</taxon>
        <taxon>Acetobacterales</taxon>
        <taxon>Acetobacteraceae</taxon>
        <taxon>Asaia</taxon>
    </lineage>
</organism>
<gene>
    <name evidence="2" type="ORF">ASAP_0222</name>
</gene>
<proteinExistence type="predicted"/>